<protein>
    <submittedName>
        <fullName evidence="1">Uncharacterized protein</fullName>
    </submittedName>
</protein>
<evidence type="ECO:0000313" key="2">
    <source>
        <dbReference type="Proteomes" id="UP000024332"/>
    </source>
</evidence>
<keyword evidence="2" id="KW-1185">Reference proteome</keyword>
<dbReference type="EMBL" id="JFZT01000039">
    <property type="protein sequence ID" value="EZQ07012.1"/>
    <property type="molecule type" value="Genomic_DNA"/>
</dbReference>
<dbReference type="AlphaFoldDB" id="A0A031LPK4"/>
<name>A0A031LPK4_9CREN</name>
<dbReference type="OrthoDB" id="42703at2157"/>
<gene>
    <name evidence="1" type="ORF">CM19_06545</name>
</gene>
<dbReference type="Proteomes" id="UP000024332">
    <property type="component" value="Unassembled WGS sequence"/>
</dbReference>
<dbReference type="RefSeq" id="WP_048099530.1">
    <property type="nucleotide sequence ID" value="NZ_JFZT01000039.1"/>
</dbReference>
<organism evidence="1 2">
    <name type="scientific">Candidatus Acidianus copahuensis</name>
    <dbReference type="NCBI Taxonomy" id="1160895"/>
    <lineage>
        <taxon>Archaea</taxon>
        <taxon>Thermoproteota</taxon>
        <taxon>Thermoprotei</taxon>
        <taxon>Sulfolobales</taxon>
        <taxon>Sulfolobaceae</taxon>
        <taxon>Acidianus</taxon>
    </lineage>
</organism>
<dbReference type="STRING" id="1160895.CM19_06545"/>
<evidence type="ECO:0000313" key="1">
    <source>
        <dbReference type="EMBL" id="EZQ07012.1"/>
    </source>
</evidence>
<reference evidence="1 2" key="1">
    <citation type="submission" date="2014-03" db="EMBL/GenBank/DDBJ databases">
        <title>Draft genome sequence of the novel thermoacidophilic archaea Acidianus copahuensis ALE1 strain, isolated from Copahue volcanic area in Neuquen Argentina.</title>
        <authorList>
            <person name="Urbieta M.S."/>
            <person name="Rascovan N."/>
            <person name="Castro C."/>
            <person name="Revale S."/>
            <person name="Giaveno M.A."/>
            <person name="Vazquez M.P."/>
            <person name="Donati E.R."/>
        </authorList>
    </citation>
    <scope>NUCLEOTIDE SEQUENCE [LARGE SCALE GENOMIC DNA]</scope>
    <source>
        <strain evidence="1 2">ALE1</strain>
    </source>
</reference>
<sequence>MRISYSTLDKLRSMPNYSIHESKDLITIFYFAPSIGEASGTTEEGGNRSIEIILGKDNNGLTFIEAKVLEGDRVIRKMSEEELDLWFQFIEGE</sequence>
<accession>A0A031LPK4</accession>
<comment type="caution">
    <text evidence="1">The sequence shown here is derived from an EMBL/GenBank/DDBJ whole genome shotgun (WGS) entry which is preliminary data.</text>
</comment>
<proteinExistence type="predicted"/>